<feature type="transmembrane region" description="Helical" evidence="6">
    <location>
        <begin position="155"/>
        <end position="174"/>
    </location>
</feature>
<accession>A0A4Q7KES5</accession>
<sequence length="225" mass="23752">MFGDIGTYLSSPGNRDLVLQQLLEHIYLSLLPLVLGLLVAIPLGWTATRFRWLRGLLLGGANILYTIPSLALFVILPAIIGTGITSPVNVIVALTLYTATLLVRPVVDALEAVPQHVVAAAVAMGYRPLARFFAVELPLAVPVLAAGARVASVSNISLVSVGALVGIGGLGLLFTKGFEIDYLPPIIIGILLTLILALIVDLLIVLLRNMLTRWQRVGAHVGGGS</sequence>
<dbReference type="Proteomes" id="UP000294257">
    <property type="component" value="Unassembled WGS sequence"/>
</dbReference>
<comment type="caution">
    <text evidence="8">The sequence shown here is derived from an EMBL/GenBank/DDBJ whole genome shotgun (WGS) entry which is preliminary data.</text>
</comment>
<dbReference type="CDD" id="cd06261">
    <property type="entry name" value="TM_PBP2"/>
    <property type="match status" value="1"/>
</dbReference>
<dbReference type="InterPro" id="IPR000515">
    <property type="entry name" value="MetI-like"/>
</dbReference>
<evidence type="ECO:0000313" key="9">
    <source>
        <dbReference type="Proteomes" id="UP000294257"/>
    </source>
</evidence>
<evidence type="ECO:0000256" key="2">
    <source>
        <dbReference type="ARBA" id="ARBA00022448"/>
    </source>
</evidence>
<dbReference type="RefSeq" id="WP_130347712.1">
    <property type="nucleotide sequence ID" value="NZ_SGWQ01000011.1"/>
</dbReference>
<evidence type="ECO:0000259" key="7">
    <source>
        <dbReference type="PROSITE" id="PS50928"/>
    </source>
</evidence>
<dbReference type="EMBL" id="SGWQ01000011">
    <property type="protein sequence ID" value="RZS32755.1"/>
    <property type="molecule type" value="Genomic_DNA"/>
</dbReference>
<dbReference type="GO" id="GO:0031460">
    <property type="term" value="P:glycine betaine transport"/>
    <property type="evidence" value="ECO:0007669"/>
    <property type="project" value="TreeGrafter"/>
</dbReference>
<protein>
    <submittedName>
        <fullName evidence="8">Osmoprotectant transport system permease protein</fullName>
    </submittedName>
</protein>
<gene>
    <name evidence="8" type="ORF">EV193_111140</name>
</gene>
<feature type="transmembrane region" description="Helical" evidence="6">
    <location>
        <begin position="186"/>
        <end position="207"/>
    </location>
</feature>
<organism evidence="8 9">
    <name type="scientific">Herbihabitans rhizosphaerae</name>
    <dbReference type="NCBI Taxonomy" id="1872711"/>
    <lineage>
        <taxon>Bacteria</taxon>
        <taxon>Bacillati</taxon>
        <taxon>Actinomycetota</taxon>
        <taxon>Actinomycetes</taxon>
        <taxon>Pseudonocardiales</taxon>
        <taxon>Pseudonocardiaceae</taxon>
        <taxon>Herbihabitans</taxon>
    </lineage>
</organism>
<proteinExistence type="inferred from homology"/>
<feature type="transmembrane region" description="Helical" evidence="6">
    <location>
        <begin position="57"/>
        <end position="80"/>
    </location>
</feature>
<evidence type="ECO:0000256" key="4">
    <source>
        <dbReference type="ARBA" id="ARBA00022989"/>
    </source>
</evidence>
<dbReference type="GO" id="GO:0005886">
    <property type="term" value="C:plasma membrane"/>
    <property type="evidence" value="ECO:0007669"/>
    <property type="project" value="UniProtKB-SubCell"/>
</dbReference>
<evidence type="ECO:0000313" key="8">
    <source>
        <dbReference type="EMBL" id="RZS32755.1"/>
    </source>
</evidence>
<dbReference type="InterPro" id="IPR035906">
    <property type="entry name" value="MetI-like_sf"/>
</dbReference>
<dbReference type="AlphaFoldDB" id="A0A4Q7KES5"/>
<keyword evidence="4 6" id="KW-1133">Transmembrane helix</keyword>
<evidence type="ECO:0000256" key="5">
    <source>
        <dbReference type="ARBA" id="ARBA00023136"/>
    </source>
</evidence>
<dbReference type="PANTHER" id="PTHR30177">
    <property type="entry name" value="GLYCINE BETAINE/L-PROLINE TRANSPORT SYSTEM PERMEASE PROTEIN PROW"/>
    <property type="match status" value="1"/>
</dbReference>
<dbReference type="Gene3D" id="1.10.3720.10">
    <property type="entry name" value="MetI-like"/>
    <property type="match status" value="1"/>
</dbReference>
<dbReference type="InterPro" id="IPR051204">
    <property type="entry name" value="ABC_transp_perm/SBD"/>
</dbReference>
<dbReference type="GO" id="GO:0055085">
    <property type="term" value="P:transmembrane transport"/>
    <property type="evidence" value="ECO:0007669"/>
    <property type="project" value="InterPro"/>
</dbReference>
<dbReference type="PANTHER" id="PTHR30177:SF4">
    <property type="entry name" value="OSMOPROTECTANT IMPORT PERMEASE PROTEIN OSMW"/>
    <property type="match status" value="1"/>
</dbReference>
<dbReference type="SUPFAM" id="SSF161098">
    <property type="entry name" value="MetI-like"/>
    <property type="match status" value="1"/>
</dbReference>
<name>A0A4Q7KES5_9PSEU</name>
<keyword evidence="5 6" id="KW-0472">Membrane</keyword>
<evidence type="ECO:0000256" key="1">
    <source>
        <dbReference type="ARBA" id="ARBA00004141"/>
    </source>
</evidence>
<comment type="similarity">
    <text evidence="6">Belongs to the binding-protein-dependent transport system permease family.</text>
</comment>
<feature type="domain" description="ABC transmembrane type-1" evidence="7">
    <location>
        <begin position="22"/>
        <end position="204"/>
    </location>
</feature>
<dbReference type="PROSITE" id="PS50928">
    <property type="entry name" value="ABC_TM1"/>
    <property type="match status" value="1"/>
</dbReference>
<evidence type="ECO:0000256" key="3">
    <source>
        <dbReference type="ARBA" id="ARBA00022692"/>
    </source>
</evidence>
<dbReference type="Pfam" id="PF00528">
    <property type="entry name" value="BPD_transp_1"/>
    <property type="match status" value="1"/>
</dbReference>
<evidence type="ECO:0000256" key="6">
    <source>
        <dbReference type="RuleBase" id="RU363032"/>
    </source>
</evidence>
<comment type="subcellular location">
    <subcellularLocation>
        <location evidence="6">Cell membrane</location>
        <topology evidence="6">Multi-pass membrane protein</topology>
    </subcellularLocation>
    <subcellularLocation>
        <location evidence="1">Membrane</location>
        <topology evidence="1">Multi-pass membrane protein</topology>
    </subcellularLocation>
</comment>
<dbReference type="OrthoDB" id="3233284at2"/>
<keyword evidence="2 6" id="KW-0813">Transport</keyword>
<reference evidence="8 9" key="1">
    <citation type="submission" date="2019-02" db="EMBL/GenBank/DDBJ databases">
        <title>Genomic Encyclopedia of Type Strains, Phase IV (KMG-IV): sequencing the most valuable type-strain genomes for metagenomic binning, comparative biology and taxonomic classification.</title>
        <authorList>
            <person name="Goeker M."/>
        </authorList>
    </citation>
    <scope>NUCLEOTIDE SEQUENCE [LARGE SCALE GENOMIC DNA]</scope>
    <source>
        <strain evidence="8 9">DSM 101727</strain>
    </source>
</reference>
<keyword evidence="9" id="KW-1185">Reference proteome</keyword>
<keyword evidence="3 6" id="KW-0812">Transmembrane</keyword>
<feature type="transmembrane region" description="Helical" evidence="6">
    <location>
        <begin position="26"/>
        <end position="45"/>
    </location>
</feature>